<accession>A0A1Y2CXQ0</accession>
<organism evidence="4 5">
    <name type="scientific">Neocallimastix californiae</name>
    <dbReference type="NCBI Taxonomy" id="1754190"/>
    <lineage>
        <taxon>Eukaryota</taxon>
        <taxon>Fungi</taxon>
        <taxon>Fungi incertae sedis</taxon>
        <taxon>Chytridiomycota</taxon>
        <taxon>Chytridiomycota incertae sedis</taxon>
        <taxon>Neocallimastigomycetes</taxon>
        <taxon>Neocallimastigales</taxon>
        <taxon>Neocallimastigaceae</taxon>
        <taxon>Neocallimastix</taxon>
    </lineage>
</organism>
<dbReference type="Gene3D" id="1.25.40.10">
    <property type="entry name" value="Tetratricopeptide repeat domain"/>
    <property type="match status" value="1"/>
</dbReference>
<dbReference type="InterPro" id="IPR019734">
    <property type="entry name" value="TPR_rpt"/>
</dbReference>
<keyword evidence="1" id="KW-0802">TPR repeat</keyword>
<evidence type="ECO:0000256" key="2">
    <source>
        <dbReference type="SAM" id="Coils"/>
    </source>
</evidence>
<gene>
    <name evidence="4" type="ORF">LY90DRAFT_670604</name>
</gene>
<feature type="coiled-coil region" evidence="2">
    <location>
        <begin position="282"/>
        <end position="344"/>
    </location>
</feature>
<dbReference type="OrthoDB" id="629492at2759"/>
<sequence>MNIEKLQNEVDDFCSFAEEYSTKMNEILSGKLTEKDLDNYLNNVDNDNDDKSVKNTDKNVNDNENPKLKVNPQKELKNIELNTVKKEIPKNEQEPSKEKEKENKDSNIKTSSNKNINSNKKETVIDYSKWEHFDDNEEDNEEDKTNINNNNNNNNNNTKKPEKKLKWKERVLNEIESHREKGNNYYKKYKFEEAINEYTLAINTAKSPDQTLVFGTSEFNFMPYKSSFYALPVDFALYNNRALCNIRLKKYKEAIDDCTEALNIQSDSQKALWRRSSSYQELKNYEMALKDLYRLKELIEQEEKNKVNTKENNLISLKSIEERIELYENEYKQYQEDEKILNDIKSTNKDPNDIPLDFWINRTLKTILSSKLVKTNKNMENNLNATFESKNCKMAVLTLINSFRIYPEMTDIFRATNSFKRFTSDTVLCIETFNNIVSILVEACLNSEKNTNELSKYIPSIIEVIINEFKKSKIPIDNKSLTKKIPSSLKFSHFCSFIHLFSVGFRNKIFFEKAVYNILNPDNLSYLSTFLQFYIKKSIEYIKKDKSGEKLSENKNNNKDINEVKNKNYKLNKLYQNCAKYIINWVYNILHNENNVDGNYLLERIGIKLNLIKDLYAECIFHHWIDKQTDNNGAETSKKFYNNVIMDSLLEIFNYQINQTKKLNESKKNSYSKEKQNIFIYEASQYLQFLNNIKFTIFYAIREYHNENNKNSQYALLYNKNTLLPCFHNYLLLANNYNVSITENQFKEYKILDNLIDDLSNSEKEDPFNFNLQYYDTINLILIKLYRILPSFVELQLKKNWNEKLSLFFKALFSNIMKSPMTNDTKTNNKENNTNNDAKFTNLLYFLKNIHYIDTFLQLLFICLKKDKTDMDSISSHYSSNIISDWDSKYNGYTIFKFIFLNIKTLWKYNNQKDSSSKIHEIKSDAEEENLKIIKKNLSLNTVQQNKDSFSKVIGNAALCISECAEDVNECNKLEKYNIIDDILYFLRELTNIQAQTNLAISCSRLIKSEKIQEEFRKKGGFTLLHNLGPKILAKQ</sequence>
<comment type="caution">
    <text evidence="4">The sequence shown here is derived from an EMBL/GenBank/DDBJ whole genome shotgun (WGS) entry which is preliminary data.</text>
</comment>
<keyword evidence="2" id="KW-0175">Coiled coil</keyword>
<protein>
    <recommendedName>
        <fullName evidence="6">TPR-like protein</fullName>
    </recommendedName>
</protein>
<evidence type="ECO:0000256" key="1">
    <source>
        <dbReference type="ARBA" id="ARBA00022803"/>
    </source>
</evidence>
<dbReference type="Proteomes" id="UP000193920">
    <property type="component" value="Unassembled WGS sequence"/>
</dbReference>
<dbReference type="InterPro" id="IPR051966">
    <property type="entry name" value="RPAP3"/>
</dbReference>
<dbReference type="SUPFAM" id="SSF48452">
    <property type="entry name" value="TPR-like"/>
    <property type="match status" value="1"/>
</dbReference>
<dbReference type="STRING" id="1754190.A0A1Y2CXQ0"/>
<dbReference type="PANTHER" id="PTHR46423">
    <property type="entry name" value="RNA POLYMERASE II-ASSOCIATED PROTEIN 3"/>
    <property type="match status" value="1"/>
</dbReference>
<dbReference type="EMBL" id="MCOG01000095">
    <property type="protein sequence ID" value="ORY51747.1"/>
    <property type="molecule type" value="Genomic_DNA"/>
</dbReference>
<evidence type="ECO:0008006" key="6">
    <source>
        <dbReference type="Google" id="ProtNLM"/>
    </source>
</evidence>
<evidence type="ECO:0000256" key="3">
    <source>
        <dbReference type="SAM" id="MobiDB-lite"/>
    </source>
</evidence>
<dbReference type="AlphaFoldDB" id="A0A1Y2CXQ0"/>
<evidence type="ECO:0000313" key="5">
    <source>
        <dbReference type="Proteomes" id="UP000193920"/>
    </source>
</evidence>
<feature type="region of interest" description="Disordered" evidence="3">
    <location>
        <begin position="39"/>
        <end position="120"/>
    </location>
</feature>
<dbReference type="PANTHER" id="PTHR46423:SF1">
    <property type="entry name" value="RNA POLYMERASE II-ASSOCIATED PROTEIN 3"/>
    <property type="match status" value="1"/>
</dbReference>
<dbReference type="GO" id="GO:0101031">
    <property type="term" value="C:protein folding chaperone complex"/>
    <property type="evidence" value="ECO:0007669"/>
    <property type="project" value="TreeGrafter"/>
</dbReference>
<dbReference type="SMART" id="SM00028">
    <property type="entry name" value="TPR"/>
    <property type="match status" value="3"/>
</dbReference>
<evidence type="ECO:0000313" key="4">
    <source>
        <dbReference type="EMBL" id="ORY51747.1"/>
    </source>
</evidence>
<feature type="compositionally biased region" description="Basic and acidic residues" evidence="3">
    <location>
        <begin position="49"/>
        <end position="107"/>
    </location>
</feature>
<feature type="region of interest" description="Disordered" evidence="3">
    <location>
        <begin position="135"/>
        <end position="165"/>
    </location>
</feature>
<proteinExistence type="predicted"/>
<keyword evidence="5" id="KW-1185">Reference proteome</keyword>
<feature type="compositionally biased region" description="Low complexity" evidence="3">
    <location>
        <begin position="146"/>
        <end position="158"/>
    </location>
</feature>
<feature type="compositionally biased region" description="Low complexity" evidence="3">
    <location>
        <begin position="108"/>
        <end position="118"/>
    </location>
</feature>
<dbReference type="InterPro" id="IPR011990">
    <property type="entry name" value="TPR-like_helical_dom_sf"/>
</dbReference>
<name>A0A1Y2CXQ0_9FUNG</name>
<reference evidence="4 5" key="1">
    <citation type="submission" date="2016-08" db="EMBL/GenBank/DDBJ databases">
        <title>A Parts List for Fungal Cellulosomes Revealed by Comparative Genomics.</title>
        <authorList>
            <consortium name="DOE Joint Genome Institute"/>
            <person name="Haitjema C.H."/>
            <person name="Gilmore S.P."/>
            <person name="Henske J.K."/>
            <person name="Solomon K.V."/>
            <person name="De Groot R."/>
            <person name="Kuo A."/>
            <person name="Mondo S.J."/>
            <person name="Salamov A.A."/>
            <person name="Labutti K."/>
            <person name="Zhao Z."/>
            <person name="Chiniquy J."/>
            <person name="Barry K."/>
            <person name="Brewer H.M."/>
            <person name="Purvine S.O."/>
            <person name="Wright A.T."/>
            <person name="Boxma B."/>
            <person name="Van Alen T."/>
            <person name="Hackstein J.H."/>
            <person name="Baker S.E."/>
            <person name="Grigoriev I.V."/>
            <person name="O'Malley M.A."/>
        </authorList>
    </citation>
    <scope>NUCLEOTIDE SEQUENCE [LARGE SCALE GENOMIC DNA]</scope>
    <source>
        <strain evidence="4 5">G1</strain>
    </source>
</reference>